<dbReference type="GO" id="GO:0030246">
    <property type="term" value="F:carbohydrate binding"/>
    <property type="evidence" value="ECO:0007669"/>
    <property type="project" value="InterPro"/>
</dbReference>
<dbReference type="AlphaFoldDB" id="A0A1I0ZRN7"/>
<dbReference type="PANTHER" id="PTHR34294:SF5">
    <property type="entry name" value="CENTRAL GLYCOLYTIC GENES REGULATOR"/>
    <property type="match status" value="1"/>
</dbReference>
<dbReference type="Gene3D" id="1.10.10.10">
    <property type="entry name" value="Winged helix-like DNA-binding domain superfamily/Winged helix DNA-binding domain"/>
    <property type="match status" value="1"/>
</dbReference>
<dbReference type="EMBL" id="FOKI01000024">
    <property type="protein sequence ID" value="SFB28161.1"/>
    <property type="molecule type" value="Genomic_DNA"/>
</dbReference>
<feature type="domain" description="Sugar-binding" evidence="5">
    <location>
        <begin position="90"/>
        <end position="338"/>
    </location>
</feature>
<dbReference type="RefSeq" id="WP_090042207.1">
    <property type="nucleotide sequence ID" value="NZ_FOKI01000024.1"/>
</dbReference>
<gene>
    <name evidence="7" type="ORF">SAMN04488528_102428</name>
</gene>
<proteinExistence type="inferred from homology"/>
<evidence type="ECO:0000313" key="7">
    <source>
        <dbReference type="EMBL" id="SFB28161.1"/>
    </source>
</evidence>
<keyword evidence="8" id="KW-1185">Reference proteome</keyword>
<name>A0A1I0ZRN7_9CLOT</name>
<dbReference type="InterPro" id="IPR037171">
    <property type="entry name" value="NagB/RpiA_transferase-like"/>
</dbReference>
<dbReference type="InterPro" id="IPR007324">
    <property type="entry name" value="Sugar-bd_dom_put"/>
</dbReference>
<organism evidence="7 8">
    <name type="scientific">Clostridium frigidicarnis</name>
    <dbReference type="NCBI Taxonomy" id="84698"/>
    <lineage>
        <taxon>Bacteria</taxon>
        <taxon>Bacillati</taxon>
        <taxon>Bacillota</taxon>
        <taxon>Clostridia</taxon>
        <taxon>Eubacteriales</taxon>
        <taxon>Clostridiaceae</taxon>
        <taxon>Clostridium</taxon>
    </lineage>
</organism>
<keyword evidence="3" id="KW-0238">DNA-binding</keyword>
<dbReference type="InterPro" id="IPR036388">
    <property type="entry name" value="WH-like_DNA-bd_sf"/>
</dbReference>
<keyword evidence="2" id="KW-0805">Transcription regulation</keyword>
<sequence length="340" mass="37577">MNEILKLQQKLVPELLELLEKRYNILKNIYYNEPIGRRILANRLNMGERIVRTEVNFLKAQNLIEVNTPGMTVTDEGEEVLEELKNFIHEIKGLTEVELALKEYLGLHDVVVVPGDADDDESVRKEMGRAAANYIKSILKNDSIIALAGGSTIKEIIDNFPKINSMPEVLVVPARGGMGRNVESQANTLAASLANKLKCNYKMLHIPDNLSDKALNTILNETEIKDVIDNIKNADILVYGIGKAEKMCYKRGLSEEKVNEILNLGAIGEAYGCYFDKDGNVVYATSTVCVSREDTKNIKSIIAVAGGQNKSDAIVSTQIKSTQGILITDEGAARKILENI</sequence>
<dbReference type="Pfam" id="PF04198">
    <property type="entry name" value="Sugar-bind"/>
    <property type="match status" value="1"/>
</dbReference>
<evidence type="ECO:0000256" key="1">
    <source>
        <dbReference type="ARBA" id="ARBA00010466"/>
    </source>
</evidence>
<protein>
    <submittedName>
        <fullName evidence="7">Central glycolytic genes regulator</fullName>
    </submittedName>
</protein>
<evidence type="ECO:0000256" key="4">
    <source>
        <dbReference type="ARBA" id="ARBA00023163"/>
    </source>
</evidence>
<dbReference type="InterPro" id="IPR048715">
    <property type="entry name" value="CggR_N"/>
</dbReference>
<keyword evidence="4" id="KW-0804">Transcription</keyword>
<dbReference type="PANTHER" id="PTHR34294">
    <property type="entry name" value="TRANSCRIPTIONAL REGULATOR-RELATED"/>
    <property type="match status" value="1"/>
</dbReference>
<dbReference type="GO" id="GO:0003677">
    <property type="term" value="F:DNA binding"/>
    <property type="evidence" value="ECO:0007669"/>
    <property type="project" value="UniProtKB-KW"/>
</dbReference>
<accession>A0A1I0ZRN7</accession>
<evidence type="ECO:0000259" key="5">
    <source>
        <dbReference type="Pfam" id="PF04198"/>
    </source>
</evidence>
<dbReference type="InterPro" id="IPR036390">
    <property type="entry name" value="WH_DNA-bd_sf"/>
</dbReference>
<dbReference type="Proteomes" id="UP000198619">
    <property type="component" value="Unassembled WGS sequence"/>
</dbReference>
<dbReference type="Pfam" id="PF21715">
    <property type="entry name" value="CggR_N"/>
    <property type="match status" value="1"/>
</dbReference>
<evidence type="ECO:0000256" key="2">
    <source>
        <dbReference type="ARBA" id="ARBA00023015"/>
    </source>
</evidence>
<dbReference type="SUPFAM" id="SSF100950">
    <property type="entry name" value="NagB/RpiA/CoA transferase-like"/>
    <property type="match status" value="1"/>
</dbReference>
<evidence type="ECO:0000313" key="8">
    <source>
        <dbReference type="Proteomes" id="UP000198619"/>
    </source>
</evidence>
<evidence type="ECO:0000256" key="3">
    <source>
        <dbReference type="ARBA" id="ARBA00023125"/>
    </source>
</evidence>
<evidence type="ECO:0000259" key="6">
    <source>
        <dbReference type="Pfam" id="PF21715"/>
    </source>
</evidence>
<dbReference type="STRING" id="84698.SAMN04488528_102428"/>
<dbReference type="OrthoDB" id="9793820at2"/>
<feature type="domain" description="CggR N-terminal DNA binding" evidence="6">
    <location>
        <begin position="19"/>
        <end position="88"/>
    </location>
</feature>
<comment type="similarity">
    <text evidence="1">Belongs to the SorC transcriptional regulatory family.</text>
</comment>
<dbReference type="InterPro" id="IPR051054">
    <property type="entry name" value="SorC_transcr_regulators"/>
</dbReference>
<dbReference type="Gene3D" id="3.40.50.1360">
    <property type="match status" value="1"/>
</dbReference>
<dbReference type="SUPFAM" id="SSF46785">
    <property type="entry name" value="Winged helix' DNA-binding domain"/>
    <property type="match status" value="1"/>
</dbReference>
<reference evidence="7 8" key="1">
    <citation type="submission" date="2016-10" db="EMBL/GenBank/DDBJ databases">
        <authorList>
            <person name="de Groot N.N."/>
        </authorList>
    </citation>
    <scope>NUCLEOTIDE SEQUENCE [LARGE SCALE GENOMIC DNA]</scope>
    <source>
        <strain evidence="7 8">DSM 12271</strain>
    </source>
</reference>